<organism evidence="2 3">
    <name type="scientific">Naegleria fowleri</name>
    <name type="common">Brain eating amoeba</name>
    <dbReference type="NCBI Taxonomy" id="5763"/>
    <lineage>
        <taxon>Eukaryota</taxon>
        <taxon>Discoba</taxon>
        <taxon>Heterolobosea</taxon>
        <taxon>Tetramitia</taxon>
        <taxon>Eutetramitia</taxon>
        <taxon>Vahlkampfiidae</taxon>
        <taxon>Naegleria</taxon>
    </lineage>
</organism>
<feature type="compositionally biased region" description="Low complexity" evidence="1">
    <location>
        <begin position="61"/>
        <end position="71"/>
    </location>
</feature>
<sequence length="796" mass="90382">MTSSPLARKKPPPRGHAQAPSPFFFNKQQEDNNKTPQAAASSTTSPLLSMTGSLKNHPHPSSSFTTPYYQQQQQFSQQEHYDYSNIFLNHQQHVIIPLSTPSFSLSTTPSSIMMIESTPISPSRSRLSSKLGGELTVGEIEGEMIHISSPQDQLISYYCNRGGVIYPNIIIPHVLHDEEEQSDPTTSTTPPTTEQYEKFSQPWNGKEESEFNSSSSPFTSLHHLMNHTTTLIYEYLQHFTRYFPYMQSMVSMKVPSCMMMMDSNISLRGVKCMDWHPFLMRMAILLHDDHIYFYNVWNEEWSAQVLRHEFQFNVSMIKYKPNRSNESVLAVACENGILIWDVNGRLMTSGGQSIGGSMTSGGQNLHYNDSNGYTKKDVSRNGICIFLPSSSKVNCISWGVDESKTLLASSSLFDHRVFIYSHERNGLDWKLFKVLTKFNGGVRMVEFSPDSKYLFVSHITNVFRVYETRNFDFCEKWSCFDRPVKSMAWHGSEYLFIVTEDSDCIHVLRDETSYLMSGSGGGGNSTTTTNSTTTSGGGGSVDGSVGMTSGGGGGGGDEFHFEYQCKIPLSLYSPYKTHQVKCCGKIRQIQVHGERLIVSFEQSPLLAVIQMDCSSRKHFICRPMGYIRGPTPKLLSDTKKRKPNIMTTTTHGRTLSERVNHNVQQPVYNEQQDDIPTIMHDDENSNTSSSDIFTQAIEESTSNGYHLQFWNNFEKGSLLSVCWKGIDKDKISIYPFYYHVTPPQWNALYDENNPFYRSRLHKNIERQQQLSEEEEDDDEPIVSTRSHGTPFNIFDD</sequence>
<feature type="region of interest" description="Disordered" evidence="1">
    <location>
        <begin position="767"/>
        <end position="796"/>
    </location>
</feature>
<dbReference type="InterPro" id="IPR001680">
    <property type="entry name" value="WD40_rpt"/>
</dbReference>
<dbReference type="GO" id="GO:0005643">
    <property type="term" value="C:nuclear pore"/>
    <property type="evidence" value="ECO:0007669"/>
    <property type="project" value="TreeGrafter"/>
</dbReference>
<dbReference type="InterPro" id="IPR045139">
    <property type="entry name" value="Aladin"/>
</dbReference>
<dbReference type="Gene3D" id="2.130.10.10">
    <property type="entry name" value="YVTN repeat-like/Quinoprotein amine dehydrogenase"/>
    <property type="match status" value="1"/>
</dbReference>
<dbReference type="SUPFAM" id="SSF50978">
    <property type="entry name" value="WD40 repeat-like"/>
    <property type="match status" value="1"/>
</dbReference>
<feature type="compositionally biased region" description="Low complexity" evidence="1">
    <location>
        <begin position="38"/>
        <end position="54"/>
    </location>
</feature>
<feature type="compositionally biased region" description="Low complexity" evidence="1">
    <location>
        <begin position="183"/>
        <end position="194"/>
    </location>
</feature>
<dbReference type="PANTHER" id="PTHR14494:SF0">
    <property type="entry name" value="ALADIN"/>
    <property type="match status" value="1"/>
</dbReference>
<dbReference type="OMA" id="CNRGGVI"/>
<dbReference type="GO" id="GO:0006913">
    <property type="term" value="P:nucleocytoplasmic transport"/>
    <property type="evidence" value="ECO:0007669"/>
    <property type="project" value="TreeGrafter"/>
</dbReference>
<dbReference type="InterPro" id="IPR015943">
    <property type="entry name" value="WD40/YVTN_repeat-like_dom_sf"/>
</dbReference>
<feature type="region of interest" description="Disordered" evidence="1">
    <location>
        <begin position="516"/>
        <end position="549"/>
    </location>
</feature>
<dbReference type="AlphaFoldDB" id="A0A6A5BKD0"/>
<feature type="compositionally biased region" description="Low complexity" evidence="1">
    <location>
        <begin position="525"/>
        <end position="534"/>
    </location>
</feature>
<dbReference type="OrthoDB" id="10251741at2759"/>
<dbReference type="InterPro" id="IPR036322">
    <property type="entry name" value="WD40_repeat_dom_sf"/>
</dbReference>
<dbReference type="VEuPathDB" id="AmoebaDB:NF0021820"/>
<dbReference type="GeneID" id="68113720"/>
<gene>
    <name evidence="2" type="ORF">FDP41_006502</name>
</gene>
<evidence type="ECO:0000313" key="2">
    <source>
        <dbReference type="EMBL" id="KAF0974470.1"/>
    </source>
</evidence>
<feature type="region of interest" description="Disordered" evidence="1">
    <location>
        <begin position="1"/>
        <end position="71"/>
    </location>
</feature>
<comment type="caution">
    <text evidence="2">The sequence shown here is derived from an EMBL/GenBank/DDBJ whole genome shotgun (WGS) entry which is preliminary data.</text>
</comment>
<protein>
    <submittedName>
        <fullName evidence="2">Uncharacterized protein</fullName>
    </submittedName>
</protein>
<evidence type="ECO:0000256" key="1">
    <source>
        <dbReference type="SAM" id="MobiDB-lite"/>
    </source>
</evidence>
<feature type="compositionally biased region" description="Acidic residues" evidence="1">
    <location>
        <begin position="771"/>
        <end position="780"/>
    </location>
</feature>
<keyword evidence="3" id="KW-1185">Reference proteome</keyword>
<dbReference type="SMART" id="SM00320">
    <property type="entry name" value="WD40"/>
    <property type="match status" value="5"/>
</dbReference>
<dbReference type="PANTHER" id="PTHR14494">
    <property type="entry name" value="ALADIN/ADRACALIN/AAAS"/>
    <property type="match status" value="1"/>
</dbReference>
<reference evidence="2 3" key="1">
    <citation type="journal article" date="2019" name="Sci. Rep.">
        <title>Nanopore sequencing improves the draft genome of the human pathogenic amoeba Naegleria fowleri.</title>
        <authorList>
            <person name="Liechti N."/>
            <person name="Schurch N."/>
            <person name="Bruggmann R."/>
            <person name="Wittwer M."/>
        </authorList>
    </citation>
    <scope>NUCLEOTIDE SEQUENCE [LARGE SCALE GENOMIC DNA]</scope>
    <source>
        <strain evidence="2 3">ATCC 30894</strain>
    </source>
</reference>
<dbReference type="EMBL" id="VFQX01000052">
    <property type="protein sequence ID" value="KAF0974470.1"/>
    <property type="molecule type" value="Genomic_DNA"/>
</dbReference>
<accession>A0A6A5BKD0</accession>
<dbReference type="Proteomes" id="UP000444721">
    <property type="component" value="Unassembled WGS sequence"/>
</dbReference>
<dbReference type="VEuPathDB" id="AmoebaDB:FDP41_006502"/>
<evidence type="ECO:0000313" key="3">
    <source>
        <dbReference type="Proteomes" id="UP000444721"/>
    </source>
</evidence>
<proteinExistence type="predicted"/>
<feature type="region of interest" description="Disordered" evidence="1">
    <location>
        <begin position="178"/>
        <end position="214"/>
    </location>
</feature>
<dbReference type="VEuPathDB" id="AmoebaDB:NfTy_089460"/>
<name>A0A6A5BKD0_NAEFO</name>
<dbReference type="RefSeq" id="XP_044559183.1">
    <property type="nucleotide sequence ID" value="XM_044710145.1"/>
</dbReference>